<feature type="transmembrane region" description="Helical" evidence="1">
    <location>
        <begin position="52"/>
        <end position="72"/>
    </location>
</feature>
<dbReference type="PANTHER" id="PTHR37304:SF1">
    <property type="entry name" value="MEMBRANE PROTEIN"/>
    <property type="match status" value="1"/>
</dbReference>
<evidence type="ECO:0000313" key="2">
    <source>
        <dbReference type="EMBL" id="MBE7940209.1"/>
    </source>
</evidence>
<accession>A0ABR9SCY3</accession>
<feature type="transmembrane region" description="Helical" evidence="1">
    <location>
        <begin position="12"/>
        <end position="32"/>
    </location>
</feature>
<keyword evidence="1" id="KW-1133">Transmembrane helix</keyword>
<dbReference type="InterPro" id="IPR007211">
    <property type="entry name" value="DUF378"/>
</dbReference>
<proteinExistence type="predicted"/>
<keyword evidence="1" id="KW-0472">Membrane</keyword>
<evidence type="ECO:0000313" key="3">
    <source>
        <dbReference type="Proteomes" id="UP000715965"/>
    </source>
</evidence>
<protein>
    <submittedName>
        <fullName evidence="2">DUF378 domain-containing protein</fullName>
    </submittedName>
</protein>
<gene>
    <name evidence="2" type="ORF">IM725_06465</name>
</gene>
<dbReference type="Pfam" id="PF04070">
    <property type="entry name" value="DUF378"/>
    <property type="match status" value="1"/>
</dbReference>
<dbReference type="PANTHER" id="PTHR37304">
    <property type="entry name" value="MEMBRANE PROTEIN-RELATED"/>
    <property type="match status" value="1"/>
</dbReference>
<organism evidence="2 3">
    <name type="scientific">Ramlibacter aquaticus</name>
    <dbReference type="NCBI Taxonomy" id="2780094"/>
    <lineage>
        <taxon>Bacteria</taxon>
        <taxon>Pseudomonadati</taxon>
        <taxon>Pseudomonadota</taxon>
        <taxon>Betaproteobacteria</taxon>
        <taxon>Burkholderiales</taxon>
        <taxon>Comamonadaceae</taxon>
        <taxon>Ramlibacter</taxon>
    </lineage>
</organism>
<keyword evidence="1" id="KW-0812">Transmembrane</keyword>
<reference evidence="2 3" key="1">
    <citation type="submission" date="2020-10" db="EMBL/GenBank/DDBJ databases">
        <title>Draft genome of Ramlibacter aquaticus LMG 30558.</title>
        <authorList>
            <person name="Props R."/>
        </authorList>
    </citation>
    <scope>NUCLEOTIDE SEQUENCE [LARGE SCALE GENOMIC DNA]</scope>
    <source>
        <strain evidence="2 3">LMG 30558</strain>
    </source>
</reference>
<dbReference type="EMBL" id="JADDOJ010000018">
    <property type="protein sequence ID" value="MBE7940209.1"/>
    <property type="molecule type" value="Genomic_DNA"/>
</dbReference>
<keyword evidence="3" id="KW-1185">Reference proteome</keyword>
<name>A0ABR9SCY3_9BURK</name>
<evidence type="ECO:0000256" key="1">
    <source>
        <dbReference type="SAM" id="Phobius"/>
    </source>
</evidence>
<comment type="caution">
    <text evidence="2">The sequence shown here is derived from an EMBL/GenBank/DDBJ whole genome shotgun (WGS) entry which is preliminary data.</text>
</comment>
<dbReference type="Proteomes" id="UP000715965">
    <property type="component" value="Unassembled WGS sequence"/>
</dbReference>
<dbReference type="RefSeq" id="WP_193779754.1">
    <property type="nucleotide sequence ID" value="NZ_JADDOJ010000018.1"/>
</dbReference>
<sequence>MEDTLPNRRATHGFNALDWIAQILLIVGGLNWGLVGLFDFDLVARLFGDGSMLSRVVYILVGVSALWGLAIFRHSRRD</sequence>